<evidence type="ECO:0000313" key="1">
    <source>
        <dbReference type="EMBL" id="MBB6102307.1"/>
    </source>
</evidence>
<keyword evidence="2" id="KW-1185">Reference proteome</keyword>
<proteinExistence type="predicted"/>
<accession>A0A7W9TVU4</accession>
<name>A0A7W9TVU4_9BURK</name>
<evidence type="ECO:0000313" key="2">
    <source>
        <dbReference type="Proteomes" id="UP000571554"/>
    </source>
</evidence>
<dbReference type="Proteomes" id="UP000571554">
    <property type="component" value="Unassembled WGS sequence"/>
</dbReference>
<sequence length="79" mass="8103">MTGEENSFGNVAMGRAGAHIDDIGPQARGESNFKVSAKADAKALMDRASWSAALPEALADGRSAQPAVLNFCVALPTNG</sequence>
<dbReference type="AlphaFoldDB" id="A0A7W9TVU4"/>
<gene>
    <name evidence="1" type="ORF">F4827_002156</name>
</gene>
<protein>
    <submittedName>
        <fullName evidence="1">Uncharacterized protein</fullName>
    </submittedName>
</protein>
<reference evidence="1 2" key="1">
    <citation type="submission" date="2020-08" db="EMBL/GenBank/DDBJ databases">
        <title>Above-ground endophytic microbial communities from plants in different locations in the United States.</title>
        <authorList>
            <person name="Frank C."/>
        </authorList>
    </citation>
    <scope>NUCLEOTIDE SEQUENCE [LARGE SCALE GENOMIC DNA]</scope>
    <source>
        <strain evidence="1 2">WP4_2_2</strain>
    </source>
</reference>
<dbReference type="EMBL" id="JACHBW010000005">
    <property type="protein sequence ID" value="MBB6102307.1"/>
    <property type="molecule type" value="Genomic_DNA"/>
</dbReference>
<organism evidence="1 2">
    <name type="scientific">Paraburkholderia bannensis</name>
    <dbReference type="NCBI Taxonomy" id="765414"/>
    <lineage>
        <taxon>Bacteria</taxon>
        <taxon>Pseudomonadati</taxon>
        <taxon>Pseudomonadota</taxon>
        <taxon>Betaproteobacteria</taxon>
        <taxon>Burkholderiales</taxon>
        <taxon>Burkholderiaceae</taxon>
        <taxon>Paraburkholderia</taxon>
    </lineage>
</organism>
<dbReference type="RefSeq" id="WP_183723897.1">
    <property type="nucleotide sequence ID" value="NZ_JACHBW010000005.1"/>
</dbReference>
<comment type="caution">
    <text evidence="1">The sequence shown here is derived from an EMBL/GenBank/DDBJ whole genome shotgun (WGS) entry which is preliminary data.</text>
</comment>